<proteinExistence type="predicted"/>
<reference evidence="2 3" key="1">
    <citation type="journal article" date="2014" name="BMC Genomics">
        <title>Genome sequencing of four Aureobasidium pullulans varieties: biotechnological potential, stress tolerance, and description of new species.</title>
        <authorList>
            <person name="Gostin Ar C."/>
            <person name="Ohm R.A."/>
            <person name="Kogej T."/>
            <person name="Sonjak S."/>
            <person name="Turk M."/>
            <person name="Zajc J."/>
            <person name="Zalar P."/>
            <person name="Grube M."/>
            <person name="Sun H."/>
            <person name="Han J."/>
            <person name="Sharma A."/>
            <person name="Chiniquy J."/>
            <person name="Ngan C.Y."/>
            <person name="Lipzen A."/>
            <person name="Barry K."/>
            <person name="Grigoriev I.V."/>
            <person name="Gunde-Cimerman N."/>
        </authorList>
    </citation>
    <scope>NUCLEOTIDE SEQUENCE [LARGE SCALE GENOMIC DNA]</scope>
    <source>
        <strain evidence="2 3">CBS 147.97</strain>
    </source>
</reference>
<feature type="region of interest" description="Disordered" evidence="1">
    <location>
        <begin position="74"/>
        <end position="108"/>
    </location>
</feature>
<dbReference type="RefSeq" id="XP_013429147.1">
    <property type="nucleotide sequence ID" value="XM_013573693.1"/>
</dbReference>
<evidence type="ECO:0000256" key="1">
    <source>
        <dbReference type="SAM" id="MobiDB-lite"/>
    </source>
</evidence>
<gene>
    <name evidence="2" type="ORF">M436DRAFT_62231</name>
</gene>
<keyword evidence="3" id="KW-1185">Reference proteome</keyword>
<feature type="compositionally biased region" description="Pro residues" evidence="1">
    <location>
        <begin position="210"/>
        <end position="219"/>
    </location>
</feature>
<sequence>MVSHDQRPLGALSEPPTEPQIRRLYGHRPIGRRHVGSSPGTPIGCTPYRDVLNLVQSHVDPPFVRVYTEINFRDGGRSAGTSAPSRPTDSPAFHDSSPFPIRMTSTSPEKSQLIQAYMILHSQQTNVRRRLSVDSNVSSSSGSPGSSTSSSANQSPSSSFTAPSPAFSFSSQPSPSAGKRRHSRSASMGSRRSSLSPPTSPNRTSIAPIPEEPSAPPPLTMDEAKLADISSRIKTTLTDLLNCDAVKNDNRMRSWVATRLMDVEHELKEQKRRRHSSHAEDAELIASHLCL</sequence>
<evidence type="ECO:0000313" key="3">
    <source>
        <dbReference type="Proteomes" id="UP000027730"/>
    </source>
</evidence>
<dbReference type="GeneID" id="25413336"/>
<dbReference type="AlphaFoldDB" id="A0A074WYE4"/>
<dbReference type="HOGENOM" id="CLU_956399_0_0_1"/>
<name>A0A074WYE4_9PEZI</name>
<accession>A0A074WYE4</accession>
<feature type="compositionally biased region" description="Low complexity" evidence="1">
    <location>
        <begin position="133"/>
        <end position="177"/>
    </location>
</feature>
<organism evidence="2 3">
    <name type="scientific">Aureobasidium namibiae CBS 147.97</name>
    <dbReference type="NCBI Taxonomy" id="1043004"/>
    <lineage>
        <taxon>Eukaryota</taxon>
        <taxon>Fungi</taxon>
        <taxon>Dikarya</taxon>
        <taxon>Ascomycota</taxon>
        <taxon>Pezizomycotina</taxon>
        <taxon>Dothideomycetes</taxon>
        <taxon>Dothideomycetidae</taxon>
        <taxon>Dothideales</taxon>
        <taxon>Saccotheciaceae</taxon>
        <taxon>Aureobasidium</taxon>
    </lineage>
</organism>
<protein>
    <submittedName>
        <fullName evidence="2">Uncharacterized protein</fullName>
    </submittedName>
</protein>
<evidence type="ECO:0000313" key="2">
    <source>
        <dbReference type="EMBL" id="KEQ74787.1"/>
    </source>
</evidence>
<dbReference type="EMBL" id="KL584706">
    <property type="protein sequence ID" value="KEQ74787.1"/>
    <property type="molecule type" value="Genomic_DNA"/>
</dbReference>
<feature type="compositionally biased region" description="Polar residues" evidence="1">
    <location>
        <begin position="79"/>
        <end position="88"/>
    </location>
</feature>
<feature type="region of interest" description="Disordered" evidence="1">
    <location>
        <begin position="130"/>
        <end position="221"/>
    </location>
</feature>
<dbReference type="OrthoDB" id="4509729at2759"/>
<dbReference type="STRING" id="1043004.A0A074WYE4"/>
<feature type="compositionally biased region" description="Low complexity" evidence="1">
    <location>
        <begin position="185"/>
        <end position="209"/>
    </location>
</feature>
<dbReference type="Proteomes" id="UP000027730">
    <property type="component" value="Unassembled WGS sequence"/>
</dbReference>
<feature type="region of interest" description="Disordered" evidence="1">
    <location>
        <begin position="1"/>
        <end position="20"/>
    </location>
</feature>